<feature type="coiled-coil region" evidence="1">
    <location>
        <begin position="153"/>
        <end position="203"/>
    </location>
</feature>
<feature type="compositionally biased region" description="Low complexity" evidence="2">
    <location>
        <begin position="290"/>
        <end position="312"/>
    </location>
</feature>
<comment type="caution">
    <text evidence="3">The sequence shown here is derived from an EMBL/GenBank/DDBJ whole genome shotgun (WGS) entry which is preliminary data.</text>
</comment>
<dbReference type="GeneID" id="30194895"/>
<accession>A0A1E3IWD4</accession>
<feature type="compositionally biased region" description="Polar residues" evidence="2">
    <location>
        <begin position="57"/>
        <end position="78"/>
    </location>
</feature>
<feature type="region of interest" description="Disordered" evidence="2">
    <location>
        <begin position="350"/>
        <end position="369"/>
    </location>
</feature>
<gene>
    <name evidence="3" type="ORF">L198_05683</name>
</gene>
<dbReference type="EMBL" id="AWGH01000018">
    <property type="protein sequence ID" value="ODN92011.1"/>
    <property type="molecule type" value="Genomic_DNA"/>
</dbReference>
<evidence type="ECO:0000256" key="1">
    <source>
        <dbReference type="SAM" id="Coils"/>
    </source>
</evidence>
<keyword evidence="1" id="KW-0175">Coiled coil</keyword>
<protein>
    <submittedName>
        <fullName evidence="3">Uncharacterized protein</fullName>
    </submittedName>
</protein>
<proteinExistence type="predicted"/>
<feature type="compositionally biased region" description="Low complexity" evidence="2">
    <location>
        <begin position="272"/>
        <end position="283"/>
    </location>
</feature>
<feature type="compositionally biased region" description="Polar residues" evidence="2">
    <location>
        <begin position="25"/>
        <end position="40"/>
    </location>
</feature>
<evidence type="ECO:0000313" key="4">
    <source>
        <dbReference type="Proteomes" id="UP000094819"/>
    </source>
</evidence>
<sequence length="597" mass="65525">MSSLRYNTHHPFPPTPTATPEAGRITTSAPSSLSMASNGWQLPPNTPSPPPPYRSPFLSNHPYQPSPFCTSSSANYSTRSRKLRPKSLHTSAMPVTGQSRDGPNKRQSQDPVPAGIGLGGNVESDMQWMELERALGMIDEEVADLLRRRIRNMQSLAERQARAETQNRMARLEDSLVEAHQTIKRLTKEKSIMEDEMKEVEERVVAEYRLSVKGQERNRPPGLRPLGLSSKARPASIIVEDAAQANKNRWSVSKASEDERRTSRLLNLPYRSSTVPAPTPSSARCPDTPPSSSSADSSSSSNSSSPCTPTHSPIHKPRQSYRISQTFTGLSSYSVNAHAYEELEILVDSPPKSTSESKSMSLNMAPSDDEGKLVAARVRRGRPQTVYGWAPPAPSEDVSTGLNLGDATCPITSTYNKLVGTSAPNPASSHGRKVRLRESLPPTMEEATPIQGQTTTSFRAERRSLIEPRSSMTYKVRKRSSVALDDPHVPESGETQPSLLQGYRQTQRRTRRKTLLITSPSSPLPLMPSSPTAARPIAPRPHKRQQQQGQLKLYETSPVNMNNPRQMTALLGGIAKASGWMTVVGFAGLTVGGWMKR</sequence>
<reference evidence="3 4" key="1">
    <citation type="submission" date="2016-06" db="EMBL/GenBank/DDBJ databases">
        <title>Evolution of pathogenesis and genome organization in the Tremellales.</title>
        <authorList>
            <person name="Cuomo C."/>
            <person name="Litvintseva A."/>
            <person name="Heitman J."/>
            <person name="Chen Y."/>
            <person name="Sun S."/>
            <person name="Springer D."/>
            <person name="Dromer F."/>
            <person name="Young S."/>
            <person name="Zeng Q."/>
            <person name="Chapman S."/>
            <person name="Gujja S."/>
            <person name="Saif S."/>
            <person name="Birren B."/>
        </authorList>
    </citation>
    <scope>NUCLEOTIDE SEQUENCE [LARGE SCALE GENOMIC DNA]</scope>
    <source>
        <strain evidence="3 4">CBS 7118</strain>
    </source>
</reference>
<feature type="region of interest" description="Disordered" evidence="2">
    <location>
        <begin position="1"/>
        <end position="121"/>
    </location>
</feature>
<feature type="compositionally biased region" description="Pro residues" evidence="2">
    <location>
        <begin position="44"/>
        <end position="54"/>
    </location>
</feature>
<dbReference type="OrthoDB" id="2574926at2759"/>
<dbReference type="RefSeq" id="XP_019030145.1">
    <property type="nucleotide sequence ID" value="XM_019177761.1"/>
</dbReference>
<feature type="region of interest" description="Disordered" evidence="2">
    <location>
        <begin position="477"/>
        <end position="550"/>
    </location>
</feature>
<feature type="region of interest" description="Disordered" evidence="2">
    <location>
        <begin position="246"/>
        <end position="320"/>
    </location>
</feature>
<dbReference type="AlphaFoldDB" id="A0A1E3IWD4"/>
<evidence type="ECO:0000256" key="2">
    <source>
        <dbReference type="SAM" id="MobiDB-lite"/>
    </source>
</evidence>
<dbReference type="Proteomes" id="UP000094819">
    <property type="component" value="Unassembled WGS sequence"/>
</dbReference>
<evidence type="ECO:0000313" key="3">
    <source>
        <dbReference type="EMBL" id="ODN92011.1"/>
    </source>
</evidence>
<feature type="compositionally biased region" description="Polar residues" evidence="2">
    <location>
        <begin position="351"/>
        <end position="364"/>
    </location>
</feature>
<organism evidence="3 4">
    <name type="scientific">Cryptococcus wingfieldii CBS 7118</name>
    <dbReference type="NCBI Taxonomy" id="1295528"/>
    <lineage>
        <taxon>Eukaryota</taxon>
        <taxon>Fungi</taxon>
        <taxon>Dikarya</taxon>
        <taxon>Basidiomycota</taxon>
        <taxon>Agaricomycotina</taxon>
        <taxon>Tremellomycetes</taxon>
        <taxon>Tremellales</taxon>
        <taxon>Cryptococcaceae</taxon>
        <taxon>Cryptococcus</taxon>
    </lineage>
</organism>
<name>A0A1E3IWD4_9TREE</name>
<keyword evidence="4" id="KW-1185">Reference proteome</keyword>